<organism evidence="1 2">
    <name type="scientific">Naegleria lovaniensis</name>
    <name type="common">Amoeba</name>
    <dbReference type="NCBI Taxonomy" id="51637"/>
    <lineage>
        <taxon>Eukaryota</taxon>
        <taxon>Discoba</taxon>
        <taxon>Heterolobosea</taxon>
        <taxon>Tetramitia</taxon>
        <taxon>Eutetramitia</taxon>
        <taxon>Vahlkampfiidae</taxon>
        <taxon>Naegleria</taxon>
    </lineage>
</organism>
<evidence type="ECO:0000313" key="1">
    <source>
        <dbReference type="EMBL" id="KAG2388552.1"/>
    </source>
</evidence>
<dbReference type="Proteomes" id="UP000816034">
    <property type="component" value="Unassembled WGS sequence"/>
</dbReference>
<reference evidence="1 2" key="1">
    <citation type="journal article" date="2018" name="BMC Genomics">
        <title>The genome of Naegleria lovaniensis, the basis for a comparative approach to unravel pathogenicity factors of the human pathogenic amoeba N. fowleri.</title>
        <authorList>
            <person name="Liechti N."/>
            <person name="Schurch N."/>
            <person name="Bruggmann R."/>
            <person name="Wittwer M."/>
        </authorList>
    </citation>
    <scope>NUCLEOTIDE SEQUENCE [LARGE SCALE GENOMIC DNA]</scope>
    <source>
        <strain evidence="1 2">ATCC 30569</strain>
    </source>
</reference>
<dbReference type="AlphaFoldDB" id="A0AA88GTE2"/>
<name>A0AA88GTE2_NAELO</name>
<dbReference type="EMBL" id="PYSW02000010">
    <property type="protein sequence ID" value="KAG2388552.1"/>
    <property type="molecule type" value="Genomic_DNA"/>
</dbReference>
<protein>
    <submittedName>
        <fullName evidence="1">Uncharacterized protein</fullName>
    </submittedName>
</protein>
<keyword evidence="2" id="KW-1185">Reference proteome</keyword>
<comment type="caution">
    <text evidence="1">The sequence shown here is derived from an EMBL/GenBank/DDBJ whole genome shotgun (WGS) entry which is preliminary data.</text>
</comment>
<dbReference type="RefSeq" id="XP_044552544.1">
    <property type="nucleotide sequence ID" value="XM_044697100.1"/>
</dbReference>
<dbReference type="GeneID" id="68093178"/>
<sequence>MVDLYRHLNQPKIGANNHLRYEHSHTEKYIPTKEGGIASGNLHHIHSLADRILLKVVELWSELESMVQHFNVAVEENVHHRKREEKIVLKCEYLLQVIEDVLQCVLTSEERKTYRVVSGHYSFNRIKELVEELNGMDIKQLKHLVDKNLGGVGVAAGKTELKSQEVETTPSQNVTEAKTAMENQVPTSTNFENIEKTNESGVNKGYEFVDKLQHELSIFNTVL</sequence>
<evidence type="ECO:0000313" key="2">
    <source>
        <dbReference type="Proteomes" id="UP000816034"/>
    </source>
</evidence>
<proteinExistence type="predicted"/>
<gene>
    <name evidence="1" type="ORF">C9374_000716</name>
</gene>
<accession>A0AA88GTE2</accession>